<proteinExistence type="predicted"/>
<reference evidence="1" key="1">
    <citation type="submission" date="2009-05" db="EMBL/GenBank/DDBJ databases">
        <title>Oryza sativa Indica Group genomic DNA, chromosome 11, BAC clone:K0054F06, cultivar:Kasalath.</title>
        <authorList>
            <person name="Matsumoto T."/>
            <person name="Wu J."/>
            <person name="Kanamori H."/>
        </authorList>
    </citation>
    <scope>NUCLEOTIDE SEQUENCE</scope>
</reference>
<name>A0A679B970_ORYSI</name>
<gene>
    <name evidence="1" type="primary">K0054F06.11</name>
</gene>
<evidence type="ECO:0000313" key="1">
    <source>
        <dbReference type="EMBL" id="BBD82287.1"/>
    </source>
</evidence>
<dbReference type="AlphaFoldDB" id="A0A679B970"/>
<organism evidence="1">
    <name type="scientific">Oryza sativa subsp. indica</name>
    <name type="common">Rice</name>
    <dbReference type="NCBI Taxonomy" id="39946"/>
    <lineage>
        <taxon>Eukaryota</taxon>
        <taxon>Viridiplantae</taxon>
        <taxon>Streptophyta</taxon>
        <taxon>Embryophyta</taxon>
        <taxon>Tracheophyta</taxon>
        <taxon>Spermatophyta</taxon>
        <taxon>Magnoliopsida</taxon>
        <taxon>Liliopsida</taxon>
        <taxon>Poales</taxon>
        <taxon>Poaceae</taxon>
        <taxon>BOP clade</taxon>
        <taxon>Oryzoideae</taxon>
        <taxon>Oryzeae</taxon>
        <taxon>Oryzinae</taxon>
        <taxon>Oryza</taxon>
        <taxon>Oryza sativa</taxon>
    </lineage>
</organism>
<sequence length="61" mass="6928">MGQTDGSFQDNVLASGMGSITKGSFDATVSDNMYESYLDLIKMPRLLRNYILMKLQRTFKE</sequence>
<protein>
    <submittedName>
        <fullName evidence="1">Uncharacterized protein</fullName>
    </submittedName>
</protein>
<accession>A0A679B970</accession>
<dbReference type="EMBL" id="AP011477">
    <property type="protein sequence ID" value="BBD82287.1"/>
    <property type="molecule type" value="Genomic_DNA"/>
</dbReference>